<proteinExistence type="predicted"/>
<evidence type="ECO:0000313" key="1">
    <source>
        <dbReference type="EMBL" id="MBX50404.1"/>
    </source>
</evidence>
<dbReference type="AlphaFoldDB" id="A0A2P2P6N1"/>
<organism evidence="1">
    <name type="scientific">Rhizophora mucronata</name>
    <name type="common">Asiatic mangrove</name>
    <dbReference type="NCBI Taxonomy" id="61149"/>
    <lineage>
        <taxon>Eukaryota</taxon>
        <taxon>Viridiplantae</taxon>
        <taxon>Streptophyta</taxon>
        <taxon>Embryophyta</taxon>
        <taxon>Tracheophyta</taxon>
        <taxon>Spermatophyta</taxon>
        <taxon>Magnoliopsida</taxon>
        <taxon>eudicotyledons</taxon>
        <taxon>Gunneridae</taxon>
        <taxon>Pentapetalae</taxon>
        <taxon>rosids</taxon>
        <taxon>fabids</taxon>
        <taxon>Malpighiales</taxon>
        <taxon>Rhizophoraceae</taxon>
        <taxon>Rhizophora</taxon>
    </lineage>
</organism>
<reference evidence="1" key="1">
    <citation type="submission" date="2018-02" db="EMBL/GenBank/DDBJ databases">
        <title>Rhizophora mucronata_Transcriptome.</title>
        <authorList>
            <person name="Meera S.P."/>
            <person name="Sreeshan A."/>
            <person name="Augustine A."/>
        </authorList>
    </citation>
    <scope>NUCLEOTIDE SEQUENCE</scope>
    <source>
        <tissue evidence="1">Leaf</tissue>
    </source>
</reference>
<protein>
    <submittedName>
        <fullName evidence="1">Uncharacterized protein</fullName>
    </submittedName>
</protein>
<name>A0A2P2P6N1_RHIMU</name>
<sequence>MVYPLSILDSFMFIYVAGDQSLTGYVSEFHFGC</sequence>
<dbReference type="EMBL" id="GGEC01069920">
    <property type="protein sequence ID" value="MBX50404.1"/>
    <property type="molecule type" value="Transcribed_RNA"/>
</dbReference>
<accession>A0A2P2P6N1</accession>